<dbReference type="SUPFAM" id="SSF51556">
    <property type="entry name" value="Metallo-dependent hydrolases"/>
    <property type="match status" value="1"/>
</dbReference>
<protein>
    <submittedName>
        <fullName evidence="6">Adenosine deaminase</fullName>
        <ecNumber evidence="6">3.5.4.4</ecNumber>
    </submittedName>
</protein>
<keyword evidence="4" id="KW-0862">Zinc</keyword>
<dbReference type="GO" id="GO:0016814">
    <property type="term" value="F:hydrolase activity, acting on carbon-nitrogen (but not peptide) bonds, in cyclic amidines"/>
    <property type="evidence" value="ECO:0007669"/>
    <property type="project" value="UniProtKB-ARBA"/>
</dbReference>
<evidence type="ECO:0000256" key="1">
    <source>
        <dbReference type="ARBA" id="ARBA00001947"/>
    </source>
</evidence>
<dbReference type="PANTHER" id="PTHR43114:SF6">
    <property type="entry name" value="ADENINE DEAMINASE"/>
    <property type="match status" value="1"/>
</dbReference>
<keyword evidence="2" id="KW-0479">Metal-binding</keyword>
<proteinExistence type="predicted"/>
<dbReference type="Gene3D" id="3.20.20.140">
    <property type="entry name" value="Metal-dependent hydrolases"/>
    <property type="match status" value="1"/>
</dbReference>
<feature type="domain" description="Adenosine deaminase" evidence="5">
    <location>
        <begin position="9"/>
        <end position="325"/>
    </location>
</feature>
<sequence>MDEFIAGLPKIELHRHLEGSIRPETVFALAREHSIDVGADSVEGLAESYVFGDFPSFVDLFIRTTKVLRRSGDLELIITEMAREMAAENTRYAEVFFSPVWHQMNGMTERSIAAGLNAGRAVAAGFGVELAWIVDNSRHLDVSSGFDAVDFVTGPNAPEGMVAVGLGGPEVGFPPEPWKPVFDKARAAGLEAIPHAGETVGAESVRGAITALGAKRIGHGVRCLENPEVVSMLVDSGIPIDVSLTSNRLLGVVESDERHPLKELIAAGLQVTLNTDDPGLFRTTLHKELALATSVHGITREGLADHMRIAVRHACLSPERQRALL</sequence>
<feature type="non-terminal residue" evidence="6">
    <location>
        <position position="325"/>
    </location>
</feature>
<dbReference type="InterPro" id="IPR006330">
    <property type="entry name" value="Ado/ade_deaminase"/>
</dbReference>
<evidence type="ECO:0000256" key="4">
    <source>
        <dbReference type="ARBA" id="ARBA00022833"/>
    </source>
</evidence>
<dbReference type="InterPro" id="IPR001365">
    <property type="entry name" value="A_deaminase_dom"/>
</dbReference>
<keyword evidence="3 6" id="KW-0378">Hydrolase</keyword>
<dbReference type="GO" id="GO:0046872">
    <property type="term" value="F:metal ion binding"/>
    <property type="evidence" value="ECO:0007669"/>
    <property type="project" value="UniProtKB-KW"/>
</dbReference>
<name>A0A3B0RL25_9ZZZZ</name>
<evidence type="ECO:0000259" key="5">
    <source>
        <dbReference type="Pfam" id="PF00962"/>
    </source>
</evidence>
<gene>
    <name evidence="6" type="ORF">MNBD_ACTINO02-804</name>
</gene>
<dbReference type="NCBIfam" id="TIGR01430">
    <property type="entry name" value="aden_deam"/>
    <property type="match status" value="1"/>
</dbReference>
<accession>A0A3B0RL25</accession>
<dbReference type="EMBL" id="UOEK01000051">
    <property type="protein sequence ID" value="VAV93870.1"/>
    <property type="molecule type" value="Genomic_DNA"/>
</dbReference>
<evidence type="ECO:0000256" key="3">
    <source>
        <dbReference type="ARBA" id="ARBA00022801"/>
    </source>
</evidence>
<dbReference type="EC" id="3.5.4.4" evidence="6"/>
<dbReference type="PANTHER" id="PTHR43114">
    <property type="entry name" value="ADENINE DEAMINASE"/>
    <property type="match status" value="1"/>
</dbReference>
<comment type="cofactor">
    <cofactor evidence="1">
        <name>Zn(2+)</name>
        <dbReference type="ChEBI" id="CHEBI:29105"/>
    </cofactor>
</comment>
<evidence type="ECO:0000313" key="6">
    <source>
        <dbReference type="EMBL" id="VAV93870.1"/>
    </source>
</evidence>
<dbReference type="Pfam" id="PF00962">
    <property type="entry name" value="A_deaminase"/>
    <property type="match status" value="1"/>
</dbReference>
<dbReference type="InterPro" id="IPR032466">
    <property type="entry name" value="Metal_Hydrolase"/>
</dbReference>
<organism evidence="6">
    <name type="scientific">hydrothermal vent metagenome</name>
    <dbReference type="NCBI Taxonomy" id="652676"/>
    <lineage>
        <taxon>unclassified sequences</taxon>
        <taxon>metagenomes</taxon>
        <taxon>ecological metagenomes</taxon>
    </lineage>
</organism>
<dbReference type="AlphaFoldDB" id="A0A3B0RL25"/>
<dbReference type="GO" id="GO:0019239">
    <property type="term" value="F:deaminase activity"/>
    <property type="evidence" value="ECO:0007669"/>
    <property type="project" value="InterPro"/>
</dbReference>
<reference evidence="6" key="1">
    <citation type="submission" date="2018-06" db="EMBL/GenBank/DDBJ databases">
        <authorList>
            <person name="Zhirakovskaya E."/>
        </authorList>
    </citation>
    <scope>NUCLEOTIDE SEQUENCE</scope>
</reference>
<evidence type="ECO:0000256" key="2">
    <source>
        <dbReference type="ARBA" id="ARBA00022723"/>
    </source>
</evidence>